<gene>
    <name evidence="9" type="primary">xcpQ</name>
    <name evidence="9" type="ORF">Mterra_00930</name>
</gene>
<evidence type="ECO:0000256" key="3">
    <source>
        <dbReference type="ARBA" id="ARBA00023136"/>
    </source>
</evidence>
<sequence length="425" mass="45215">MNALSRRFSPLLLALHLYPGLGLSLAAPAPMPLTVLGGFDSLLLLGNGRLSYTYDPATHTLFIPGAVLAPGAELPEGVLAEAGEDGLRIRFAEPYRVAVSPDERRLQAVRVASLTPPARPPAAQAGPDGPPQPQPQPDERLPQLYRLSYADPATVAAQLGQLYGSVRVVVDERQRALLVLVNPADRALIDQVVRMLDAPRPQVAFEAEVIEINRSLSQALGIDYDLSLFRFGVKETNIPNPTGGNPVRFGVFGRDVSLPIGFSATLNLLQSSGAGRVLAKPRVVTTDGVEARINATQNLAVIVTNNNVQAVQNLSTGITLRMLPKVAPDGSIEVQVSISVSAPTSQTQNSFSFSTRDATTTVRVGSGEAIVIGGLLENRRTESVEKVPGLGDIPVLGELFKTTSTTTAETDLVIVITPRLLTPLR</sequence>
<feature type="domain" description="NolW-like" evidence="8">
    <location>
        <begin position="143"/>
        <end position="202"/>
    </location>
</feature>
<dbReference type="GO" id="GO:0009306">
    <property type="term" value="P:protein secretion"/>
    <property type="evidence" value="ECO:0007669"/>
    <property type="project" value="InterPro"/>
</dbReference>
<proteinExistence type="inferred from homology"/>
<dbReference type="EMBL" id="QXDL01000025">
    <property type="protein sequence ID" value="RIH88626.1"/>
    <property type="molecule type" value="Genomic_DNA"/>
</dbReference>
<dbReference type="RefSeq" id="WP_119314122.1">
    <property type="nucleotide sequence ID" value="NZ_QXDL01000025.1"/>
</dbReference>
<comment type="subcellular location">
    <subcellularLocation>
        <location evidence="5">Cell outer membrane</location>
    </subcellularLocation>
    <subcellularLocation>
        <location evidence="1">Membrane</location>
    </subcellularLocation>
</comment>
<feature type="domain" description="Type II/III secretion system secretin-like" evidence="7">
    <location>
        <begin position="269"/>
        <end position="421"/>
    </location>
</feature>
<dbReference type="GO" id="GO:0015627">
    <property type="term" value="C:type II protein secretion system complex"/>
    <property type="evidence" value="ECO:0007669"/>
    <property type="project" value="TreeGrafter"/>
</dbReference>
<evidence type="ECO:0000256" key="6">
    <source>
        <dbReference type="SAM" id="MobiDB-lite"/>
    </source>
</evidence>
<accession>A0A399EZ02</accession>
<name>A0A399EZ02_9DEIN</name>
<reference evidence="9 10" key="1">
    <citation type="submission" date="2018-08" db="EMBL/GenBank/DDBJ databases">
        <title>Meiothermus terrae DSM 26712 genome sequencing project.</title>
        <authorList>
            <person name="Da Costa M.S."/>
            <person name="Albuquerque L."/>
            <person name="Raposo P."/>
            <person name="Froufe H.J.C."/>
            <person name="Barroso C.S."/>
            <person name="Egas C."/>
        </authorList>
    </citation>
    <scope>NUCLEOTIDE SEQUENCE [LARGE SCALE GENOMIC DNA]</scope>
    <source>
        <strain evidence="9 10">DSM 26712</strain>
    </source>
</reference>
<dbReference type="PRINTS" id="PR00811">
    <property type="entry name" value="BCTERIALGSPD"/>
</dbReference>
<evidence type="ECO:0000256" key="1">
    <source>
        <dbReference type="ARBA" id="ARBA00004370"/>
    </source>
</evidence>
<comment type="caution">
    <text evidence="9">The sequence shown here is derived from an EMBL/GenBank/DDBJ whole genome shotgun (WGS) entry which is preliminary data.</text>
</comment>
<protein>
    <submittedName>
        <fullName evidence="9">Type II secretion system protein D</fullName>
    </submittedName>
</protein>
<dbReference type="InterPro" id="IPR050810">
    <property type="entry name" value="Bact_Secretion_Sys_Channel"/>
</dbReference>
<dbReference type="GO" id="GO:0009279">
    <property type="term" value="C:cell outer membrane"/>
    <property type="evidence" value="ECO:0007669"/>
    <property type="project" value="UniProtKB-SubCell"/>
</dbReference>
<dbReference type="Pfam" id="PF03958">
    <property type="entry name" value="Secretin_N"/>
    <property type="match status" value="1"/>
</dbReference>
<dbReference type="AlphaFoldDB" id="A0A399EZ02"/>
<keyword evidence="3" id="KW-0472">Membrane</keyword>
<evidence type="ECO:0000259" key="8">
    <source>
        <dbReference type="Pfam" id="PF03958"/>
    </source>
</evidence>
<keyword evidence="10" id="KW-1185">Reference proteome</keyword>
<evidence type="ECO:0000313" key="10">
    <source>
        <dbReference type="Proteomes" id="UP000265715"/>
    </source>
</evidence>
<evidence type="ECO:0000256" key="2">
    <source>
        <dbReference type="ARBA" id="ARBA00022729"/>
    </source>
</evidence>
<dbReference type="Proteomes" id="UP000265715">
    <property type="component" value="Unassembled WGS sequence"/>
</dbReference>
<evidence type="ECO:0000259" key="7">
    <source>
        <dbReference type="Pfam" id="PF00263"/>
    </source>
</evidence>
<dbReference type="Gene3D" id="3.30.1370.120">
    <property type="match status" value="1"/>
</dbReference>
<dbReference type="PANTHER" id="PTHR30332">
    <property type="entry name" value="PROBABLE GENERAL SECRETION PATHWAY PROTEIN D"/>
    <property type="match status" value="1"/>
</dbReference>
<dbReference type="OrthoDB" id="9779724at2"/>
<keyword evidence="5" id="KW-0813">Transport</keyword>
<feature type="region of interest" description="Disordered" evidence="6">
    <location>
        <begin position="116"/>
        <end position="139"/>
    </location>
</feature>
<dbReference type="PANTHER" id="PTHR30332:SF24">
    <property type="entry name" value="SECRETIN GSPD-RELATED"/>
    <property type="match status" value="1"/>
</dbReference>
<dbReference type="Pfam" id="PF00263">
    <property type="entry name" value="Secretin"/>
    <property type="match status" value="1"/>
</dbReference>
<dbReference type="InterPro" id="IPR038591">
    <property type="entry name" value="NolW-like_sf"/>
</dbReference>
<comment type="similarity">
    <text evidence="4">Belongs to the bacterial secretin family.</text>
</comment>
<dbReference type="InterPro" id="IPR001775">
    <property type="entry name" value="GspD/PilQ"/>
</dbReference>
<evidence type="ECO:0000256" key="4">
    <source>
        <dbReference type="RuleBase" id="RU004003"/>
    </source>
</evidence>
<dbReference type="InterPro" id="IPR005644">
    <property type="entry name" value="NolW-like"/>
</dbReference>
<organism evidence="9 10">
    <name type="scientific">Calidithermus terrae</name>
    <dbReference type="NCBI Taxonomy" id="1408545"/>
    <lineage>
        <taxon>Bacteria</taxon>
        <taxon>Thermotogati</taxon>
        <taxon>Deinococcota</taxon>
        <taxon>Deinococci</taxon>
        <taxon>Thermales</taxon>
        <taxon>Thermaceae</taxon>
        <taxon>Calidithermus</taxon>
    </lineage>
</organism>
<evidence type="ECO:0000256" key="5">
    <source>
        <dbReference type="RuleBase" id="RU004004"/>
    </source>
</evidence>
<evidence type="ECO:0000313" key="9">
    <source>
        <dbReference type="EMBL" id="RIH88626.1"/>
    </source>
</evidence>
<dbReference type="InterPro" id="IPR004846">
    <property type="entry name" value="T2SS/T3SS_dom"/>
</dbReference>
<keyword evidence="2" id="KW-0732">Signal</keyword>